<gene>
    <name evidence="10" type="ORF">KLLA0_A02585g</name>
</gene>
<dbReference type="InterPro" id="IPR051615">
    <property type="entry name" value="Transcr_Regulatory_Elem"/>
</dbReference>
<dbReference type="PANTHER" id="PTHR31313">
    <property type="entry name" value="TY1 ENHANCER ACTIVATOR"/>
    <property type="match status" value="1"/>
</dbReference>
<comment type="subcellular location">
    <subcellularLocation>
        <location evidence="1">Nucleus</location>
    </subcellularLocation>
</comment>
<dbReference type="Proteomes" id="UP000000598">
    <property type="component" value="Chromosome A"/>
</dbReference>
<dbReference type="GO" id="GO:0005634">
    <property type="term" value="C:nucleus"/>
    <property type="evidence" value="ECO:0007669"/>
    <property type="project" value="UniProtKB-SubCell"/>
</dbReference>
<dbReference type="eggNOG" id="ENOG502S8N8">
    <property type="taxonomic scope" value="Eukaryota"/>
</dbReference>
<name>Q6CY75_KLULA</name>
<evidence type="ECO:0000256" key="8">
    <source>
        <dbReference type="SAM" id="MobiDB-lite"/>
    </source>
</evidence>
<dbReference type="EMBL" id="CR382121">
    <property type="protein sequence ID" value="CAH02702.1"/>
    <property type="molecule type" value="Genomic_DNA"/>
</dbReference>
<evidence type="ECO:0000256" key="2">
    <source>
        <dbReference type="ARBA" id="ARBA00022723"/>
    </source>
</evidence>
<dbReference type="HOGENOM" id="CLU_748152_0_0_1"/>
<evidence type="ECO:0000256" key="3">
    <source>
        <dbReference type="ARBA" id="ARBA00022833"/>
    </source>
</evidence>
<dbReference type="AlphaFoldDB" id="Q6CY75"/>
<dbReference type="PROSITE" id="PS50048">
    <property type="entry name" value="ZN2_CY6_FUNGAL_2"/>
    <property type="match status" value="1"/>
</dbReference>
<organism evidence="10 11">
    <name type="scientific">Kluyveromyces lactis (strain ATCC 8585 / CBS 2359 / DSM 70799 / NBRC 1267 / NRRL Y-1140 / WM37)</name>
    <name type="common">Yeast</name>
    <name type="synonym">Candida sphaerica</name>
    <dbReference type="NCBI Taxonomy" id="284590"/>
    <lineage>
        <taxon>Eukaryota</taxon>
        <taxon>Fungi</taxon>
        <taxon>Dikarya</taxon>
        <taxon>Ascomycota</taxon>
        <taxon>Saccharomycotina</taxon>
        <taxon>Saccharomycetes</taxon>
        <taxon>Saccharomycetales</taxon>
        <taxon>Saccharomycetaceae</taxon>
        <taxon>Kluyveromyces</taxon>
    </lineage>
</organism>
<evidence type="ECO:0000256" key="6">
    <source>
        <dbReference type="ARBA" id="ARBA00023163"/>
    </source>
</evidence>
<feature type="domain" description="Zn(2)-C6 fungal-type" evidence="9">
    <location>
        <begin position="21"/>
        <end position="50"/>
    </location>
</feature>
<dbReference type="SMART" id="SM00066">
    <property type="entry name" value="GAL4"/>
    <property type="match status" value="1"/>
</dbReference>
<dbReference type="CDD" id="cd00067">
    <property type="entry name" value="GAL4"/>
    <property type="match status" value="1"/>
</dbReference>
<evidence type="ECO:0000259" key="9">
    <source>
        <dbReference type="PROSITE" id="PS50048"/>
    </source>
</evidence>
<dbReference type="GO" id="GO:0003677">
    <property type="term" value="F:DNA binding"/>
    <property type="evidence" value="ECO:0007669"/>
    <property type="project" value="UniProtKB-KW"/>
</dbReference>
<dbReference type="PANTHER" id="PTHR31313:SF81">
    <property type="entry name" value="TY1 ENHANCER ACTIVATOR"/>
    <property type="match status" value="1"/>
</dbReference>
<dbReference type="PaxDb" id="284590-Q6CY75"/>
<dbReference type="Pfam" id="PF00172">
    <property type="entry name" value="Zn_clus"/>
    <property type="match status" value="1"/>
</dbReference>
<evidence type="ECO:0000256" key="1">
    <source>
        <dbReference type="ARBA" id="ARBA00004123"/>
    </source>
</evidence>
<dbReference type="PROSITE" id="PS00463">
    <property type="entry name" value="ZN2_CY6_FUNGAL_1"/>
    <property type="match status" value="1"/>
</dbReference>
<dbReference type="RefSeq" id="XP_451114.1">
    <property type="nucleotide sequence ID" value="XM_451114.1"/>
</dbReference>
<dbReference type="GO" id="GO:0000981">
    <property type="term" value="F:DNA-binding transcription factor activity, RNA polymerase II-specific"/>
    <property type="evidence" value="ECO:0007669"/>
    <property type="project" value="InterPro"/>
</dbReference>
<dbReference type="GO" id="GO:0008270">
    <property type="term" value="F:zinc ion binding"/>
    <property type="evidence" value="ECO:0007669"/>
    <property type="project" value="InterPro"/>
</dbReference>
<dbReference type="Gene3D" id="4.10.240.10">
    <property type="entry name" value="Zn(2)-C6 fungal-type DNA-binding domain"/>
    <property type="match status" value="1"/>
</dbReference>
<dbReference type="OMA" id="EYDEWEQ"/>
<keyword evidence="6" id="KW-0804">Transcription</keyword>
<evidence type="ECO:0000313" key="11">
    <source>
        <dbReference type="Proteomes" id="UP000000598"/>
    </source>
</evidence>
<evidence type="ECO:0000256" key="4">
    <source>
        <dbReference type="ARBA" id="ARBA00023015"/>
    </source>
</evidence>
<dbReference type="STRING" id="284590.Q6CY75"/>
<sequence length="370" mass="42072">MVNGSRSSAELPTIKRRVSKACDACRKSKTKCDGERPCSRCLKENKLCTYSNSNIGYAESKCKKLYNQEYVDLLETRNSLLTKALSYLFRQFDRCVDSGLVQIHPERFSEFRQLQMQSMILNQRSDMDDLDSDEYDEWEQVGSSQNPELSVRDGPAAAWMNLRKNKNLFINKETGKLNVNEVVYSIIPTNVDMAVKSLNYIHGGREQIDRAALEAGSNNKTSSHVYDKLLARGYVDSETLFTSDHSKEGIPEDANIELPKRKRRKMLSPNEARGIPNSSQIQQSDSMVQILPIPAMADTVTMKQDVDGRVPTDYNSNSRMIQRSGNISLDNAANQLSYSNQAQQWYPKLEYGQFDLLESFSSDYKKQSTK</sequence>
<dbReference type="SUPFAM" id="SSF57701">
    <property type="entry name" value="Zn2/Cys6 DNA-binding domain"/>
    <property type="match status" value="1"/>
</dbReference>
<proteinExistence type="predicted"/>
<dbReference type="KEGG" id="kla:KLLA0_A02585g"/>
<dbReference type="InterPro" id="IPR036864">
    <property type="entry name" value="Zn2-C6_fun-type_DNA-bd_sf"/>
</dbReference>
<dbReference type="GeneID" id="2896358"/>
<keyword evidence="4" id="KW-0805">Transcription regulation</keyword>
<dbReference type="InParanoid" id="Q6CY75"/>
<keyword evidence="3" id="KW-0862">Zinc</keyword>
<evidence type="ECO:0000256" key="5">
    <source>
        <dbReference type="ARBA" id="ARBA00023125"/>
    </source>
</evidence>
<evidence type="ECO:0000313" key="10">
    <source>
        <dbReference type="EMBL" id="CAH02702.1"/>
    </source>
</evidence>
<accession>Q6CY75</accession>
<keyword evidence="7" id="KW-0539">Nucleus</keyword>
<keyword evidence="11" id="KW-1185">Reference proteome</keyword>
<evidence type="ECO:0000256" key="7">
    <source>
        <dbReference type="ARBA" id="ARBA00023242"/>
    </source>
</evidence>
<reference evidence="10 11" key="1">
    <citation type="journal article" date="2004" name="Nature">
        <title>Genome evolution in yeasts.</title>
        <authorList>
            <consortium name="Genolevures"/>
            <person name="Dujon B."/>
            <person name="Sherman D."/>
            <person name="Fischer G."/>
            <person name="Durrens P."/>
            <person name="Casaregola S."/>
            <person name="Lafontaine I."/>
            <person name="de Montigny J."/>
            <person name="Marck C."/>
            <person name="Neuveglise C."/>
            <person name="Talla E."/>
            <person name="Goffard N."/>
            <person name="Frangeul L."/>
            <person name="Aigle M."/>
            <person name="Anthouard V."/>
            <person name="Babour A."/>
            <person name="Barbe V."/>
            <person name="Barnay S."/>
            <person name="Blanchin S."/>
            <person name="Beckerich J.M."/>
            <person name="Beyne E."/>
            <person name="Bleykasten C."/>
            <person name="Boisrame A."/>
            <person name="Boyer J."/>
            <person name="Cattolico L."/>
            <person name="Confanioleri F."/>
            <person name="de Daruvar A."/>
            <person name="Despons L."/>
            <person name="Fabre E."/>
            <person name="Fairhead C."/>
            <person name="Ferry-Dumazet H."/>
            <person name="Groppi A."/>
            <person name="Hantraye F."/>
            <person name="Hennequin C."/>
            <person name="Jauniaux N."/>
            <person name="Joyet P."/>
            <person name="Kachouri R."/>
            <person name="Kerrest A."/>
            <person name="Koszul R."/>
            <person name="Lemaire M."/>
            <person name="Lesur I."/>
            <person name="Ma L."/>
            <person name="Muller H."/>
            <person name="Nicaud J.M."/>
            <person name="Nikolski M."/>
            <person name="Oztas S."/>
            <person name="Ozier-Kalogeropoulos O."/>
            <person name="Pellenz S."/>
            <person name="Potier S."/>
            <person name="Richard G.F."/>
            <person name="Straub M.L."/>
            <person name="Suleau A."/>
            <person name="Swennene D."/>
            <person name="Tekaia F."/>
            <person name="Wesolowski-Louvel M."/>
            <person name="Westhof E."/>
            <person name="Wirth B."/>
            <person name="Zeniou-Meyer M."/>
            <person name="Zivanovic I."/>
            <person name="Bolotin-Fukuhara M."/>
            <person name="Thierry A."/>
            <person name="Bouchier C."/>
            <person name="Caudron B."/>
            <person name="Scarpelli C."/>
            <person name="Gaillardin C."/>
            <person name="Weissenbach J."/>
            <person name="Wincker P."/>
            <person name="Souciet J.L."/>
        </authorList>
    </citation>
    <scope>NUCLEOTIDE SEQUENCE [LARGE SCALE GENOMIC DNA]</scope>
    <source>
        <strain evidence="11">ATCC 8585 / CBS 2359 / DSM 70799 / NBRC 1267 / NRRL Y-1140 / WM37</strain>
    </source>
</reference>
<protein>
    <submittedName>
        <fullName evidence="10">KLLA0A02585p</fullName>
    </submittedName>
</protein>
<keyword evidence="2" id="KW-0479">Metal-binding</keyword>
<dbReference type="InterPro" id="IPR001138">
    <property type="entry name" value="Zn2Cys6_DnaBD"/>
</dbReference>
<keyword evidence="5" id="KW-0238">DNA-binding</keyword>
<feature type="region of interest" description="Disordered" evidence="8">
    <location>
        <begin position="244"/>
        <end position="284"/>
    </location>
</feature>